<protein>
    <submittedName>
        <fullName evidence="2">Uncharacterized protein</fullName>
    </submittedName>
</protein>
<dbReference type="EMBL" id="FPBH01000009">
    <property type="protein sequence ID" value="SFU09195.1"/>
    <property type="molecule type" value="Genomic_DNA"/>
</dbReference>
<name>A0A1I7DC64_9BURK</name>
<reference evidence="2 3" key="1">
    <citation type="submission" date="2016-10" db="EMBL/GenBank/DDBJ databases">
        <authorList>
            <person name="de Groot N.N."/>
        </authorList>
    </citation>
    <scope>NUCLEOTIDE SEQUENCE [LARGE SCALE GENOMIC DNA]</scope>
    <source>
        <strain evidence="2 3">LMG 27731</strain>
    </source>
</reference>
<gene>
    <name evidence="2" type="ORF">SAMN05192563_1009138</name>
</gene>
<sequence>MKVGRRAVSADGHAVQMVKQAVSLRSARGGSYREPDGRQRAVAVAHRR</sequence>
<evidence type="ECO:0000313" key="2">
    <source>
        <dbReference type="EMBL" id="SFU09195.1"/>
    </source>
</evidence>
<organism evidence="2 3">
    <name type="scientific">Paraburkholderia aspalathi</name>
    <dbReference type="NCBI Taxonomy" id="1324617"/>
    <lineage>
        <taxon>Bacteria</taxon>
        <taxon>Pseudomonadati</taxon>
        <taxon>Pseudomonadota</taxon>
        <taxon>Betaproteobacteria</taxon>
        <taxon>Burkholderiales</taxon>
        <taxon>Burkholderiaceae</taxon>
        <taxon>Paraburkholderia</taxon>
    </lineage>
</organism>
<evidence type="ECO:0000256" key="1">
    <source>
        <dbReference type="SAM" id="MobiDB-lite"/>
    </source>
</evidence>
<accession>A0A1I7DC64</accession>
<evidence type="ECO:0000313" key="3">
    <source>
        <dbReference type="Proteomes" id="UP000198844"/>
    </source>
</evidence>
<dbReference type="Proteomes" id="UP000198844">
    <property type="component" value="Unassembled WGS sequence"/>
</dbReference>
<feature type="region of interest" description="Disordered" evidence="1">
    <location>
        <begin position="26"/>
        <end position="48"/>
    </location>
</feature>
<dbReference type="AlphaFoldDB" id="A0A1I7DC64"/>
<proteinExistence type="predicted"/>